<protein>
    <submittedName>
        <fullName evidence="5">Low specificity L-threonine aldolase</fullName>
    </submittedName>
</protein>
<dbReference type="Proteomes" id="UP000238358">
    <property type="component" value="Chromosome"/>
</dbReference>
<organism evidence="5 6">
    <name type="scientific">Megasphaera elsdenii</name>
    <dbReference type="NCBI Taxonomy" id="907"/>
    <lineage>
        <taxon>Bacteria</taxon>
        <taxon>Bacillati</taxon>
        <taxon>Bacillota</taxon>
        <taxon>Negativicutes</taxon>
        <taxon>Veillonellales</taxon>
        <taxon>Veillonellaceae</taxon>
        <taxon>Megasphaera</taxon>
    </lineage>
</organism>
<proteinExistence type="inferred from homology"/>
<dbReference type="InterPro" id="IPR015421">
    <property type="entry name" value="PyrdxlP-dep_Trfase_major"/>
</dbReference>
<dbReference type="GO" id="GO:0016829">
    <property type="term" value="F:lyase activity"/>
    <property type="evidence" value="ECO:0007669"/>
    <property type="project" value="InterPro"/>
</dbReference>
<accession>A0A1M6QUF2</accession>
<evidence type="ECO:0000259" key="4">
    <source>
        <dbReference type="Pfam" id="PF01212"/>
    </source>
</evidence>
<dbReference type="RefSeq" id="WP_014016295.1">
    <property type="nucleotide sequence ID" value="NZ_CAUBJK010000122.1"/>
</dbReference>
<dbReference type="Pfam" id="PF01212">
    <property type="entry name" value="Beta_elim_lyase"/>
    <property type="match status" value="1"/>
</dbReference>
<evidence type="ECO:0000313" key="6">
    <source>
        <dbReference type="Proteomes" id="UP000238358"/>
    </source>
</evidence>
<dbReference type="SUPFAM" id="SSF53383">
    <property type="entry name" value="PLP-dependent transferases"/>
    <property type="match status" value="1"/>
</dbReference>
<keyword evidence="3" id="KW-0663">Pyridoxal phosphate</keyword>
<dbReference type="GO" id="GO:0006520">
    <property type="term" value="P:amino acid metabolic process"/>
    <property type="evidence" value="ECO:0007669"/>
    <property type="project" value="InterPro"/>
</dbReference>
<dbReference type="InterPro" id="IPR015422">
    <property type="entry name" value="PyrdxlP-dep_Trfase_small"/>
</dbReference>
<comment type="cofactor">
    <cofactor evidence="1">
        <name>pyridoxal 5'-phosphate</name>
        <dbReference type="ChEBI" id="CHEBI:597326"/>
    </cofactor>
</comment>
<dbReference type="PANTHER" id="PTHR48097:SF5">
    <property type="entry name" value="LOW SPECIFICITY L-THREONINE ALDOLASE"/>
    <property type="match status" value="1"/>
</dbReference>
<dbReference type="PANTHER" id="PTHR48097">
    <property type="entry name" value="L-THREONINE ALDOLASE-RELATED"/>
    <property type="match status" value="1"/>
</dbReference>
<evidence type="ECO:0000256" key="3">
    <source>
        <dbReference type="ARBA" id="ARBA00022898"/>
    </source>
</evidence>
<evidence type="ECO:0000256" key="1">
    <source>
        <dbReference type="ARBA" id="ARBA00001933"/>
    </source>
</evidence>
<feature type="domain" description="Aromatic amino acid beta-eliminating lyase/threonine aldolase" evidence="4">
    <location>
        <begin position="31"/>
        <end position="295"/>
    </location>
</feature>
<sequence length="344" mass="38181">MIRFNNDYNHGAHASILQALAQTNDTQYGGYGVDDWCDKAEKLILELSRCPQGKVYFFPGATQANFVTISALLGSCDSVICADTGHINCHECASIENAGHKIVALPHHDGKITAEQIEGEVQAYYNSGEAEYLTRPSLVYVSFTTEYGTLYTKAELTAISAVCRKYHMYLFVDGARMGYGLGAAENDLTLADFGRLADAFYIGGTKCGAFFGEAVVLTQPDMGRRFKAHMKQFGAVLAKGWILGLQFYTLLHDGTYFAITKRADEYAMQIRDAFRQKGIEELVVSPTNQQFVILSQEQARKLGQKYVFEAEGPVDDDHVCVRFCTSWSTKQEEVDQLVADILNL</sequence>
<dbReference type="OrthoDB" id="9774495at2"/>
<comment type="similarity">
    <text evidence="2">Belongs to the threonine aldolase family.</text>
</comment>
<name>A0A1M6QUF2_MEGEL</name>
<dbReference type="GeneID" id="97490843"/>
<evidence type="ECO:0000313" key="5">
    <source>
        <dbReference type="EMBL" id="AVO26291.1"/>
    </source>
</evidence>
<gene>
    <name evidence="5" type="ORF">C6Y28_00835</name>
</gene>
<dbReference type="EMBL" id="CP027569">
    <property type="protein sequence ID" value="AVO26291.1"/>
    <property type="molecule type" value="Genomic_DNA"/>
</dbReference>
<reference evidence="5 6" key="1">
    <citation type="journal article" date="2018" name="Genome Announc.">
        <title>Complete genomes of two Megasphaera elsdenii strains, NCIMB 702410 and ATCC 25940.</title>
        <authorList>
            <person name="Hatmaker E.A."/>
            <person name="O'Dell K."/>
            <person name="Riley L.A."/>
            <person name="Klingeman D.M."/>
            <person name="Guss A.M."/>
        </authorList>
    </citation>
    <scope>NUCLEOTIDE SEQUENCE [LARGE SCALE GENOMIC DNA]</scope>
    <source>
        <strain evidence="5 6">NCIMB702410</strain>
    </source>
</reference>
<dbReference type="AlphaFoldDB" id="A0A1M6QUF2"/>
<dbReference type="InterPro" id="IPR015424">
    <property type="entry name" value="PyrdxlP-dep_Trfase"/>
</dbReference>
<dbReference type="Gene3D" id="3.40.640.10">
    <property type="entry name" value="Type I PLP-dependent aspartate aminotransferase-like (Major domain)"/>
    <property type="match status" value="1"/>
</dbReference>
<evidence type="ECO:0000256" key="2">
    <source>
        <dbReference type="ARBA" id="ARBA00006966"/>
    </source>
</evidence>
<dbReference type="InterPro" id="IPR001597">
    <property type="entry name" value="ArAA_b-elim_lyase/Thr_aldolase"/>
</dbReference>
<dbReference type="Gene3D" id="3.90.1150.10">
    <property type="entry name" value="Aspartate Aminotransferase, domain 1"/>
    <property type="match status" value="1"/>
</dbReference>